<name>H3NMN4_9FIRM</name>
<dbReference type="Proteomes" id="UP000004191">
    <property type="component" value="Unassembled WGS sequence"/>
</dbReference>
<feature type="transmembrane region" description="Helical" evidence="6">
    <location>
        <begin position="315"/>
        <end position="339"/>
    </location>
</feature>
<dbReference type="STRING" id="883114.HMPREF9709_00595"/>
<feature type="transmembrane region" description="Helical" evidence="6">
    <location>
        <begin position="233"/>
        <end position="252"/>
    </location>
</feature>
<accession>H3NMN4</accession>
<feature type="transmembrane region" description="Helical" evidence="6">
    <location>
        <begin position="15"/>
        <end position="34"/>
    </location>
</feature>
<evidence type="ECO:0000256" key="1">
    <source>
        <dbReference type="ARBA" id="ARBA00004651"/>
    </source>
</evidence>
<comment type="subcellular location">
    <subcellularLocation>
        <location evidence="1">Cell membrane</location>
        <topology evidence="1">Multi-pass membrane protein</topology>
    </subcellularLocation>
</comment>
<dbReference type="HOGENOM" id="CLU_784751_0_0_9"/>
<evidence type="ECO:0000256" key="5">
    <source>
        <dbReference type="ARBA" id="ARBA00023136"/>
    </source>
</evidence>
<evidence type="ECO:0000256" key="3">
    <source>
        <dbReference type="ARBA" id="ARBA00022692"/>
    </source>
</evidence>
<keyword evidence="2" id="KW-1003">Cell membrane</keyword>
<keyword evidence="9" id="KW-1185">Reference proteome</keyword>
<dbReference type="RefSeq" id="WP_005397836.1">
    <property type="nucleotide sequence ID" value="NZ_JH601088.1"/>
</dbReference>
<reference evidence="8 9" key="1">
    <citation type="submission" date="2012-01" db="EMBL/GenBank/DDBJ databases">
        <title>The Genome Sequence of Helcococcus kunzii ATCC 51366.</title>
        <authorList>
            <consortium name="The Broad Institute Genome Sequencing Platform"/>
            <person name="Earl A."/>
            <person name="Ward D."/>
            <person name="Feldgarden M."/>
            <person name="Gevers D."/>
            <person name="Huys G."/>
            <person name="Young S.K."/>
            <person name="Zeng Q."/>
            <person name="Gargeya S."/>
            <person name="Fitzgerald M."/>
            <person name="Haas B."/>
            <person name="Abouelleil A."/>
            <person name="Alvarado L."/>
            <person name="Arachchi H.M."/>
            <person name="Berlin A."/>
            <person name="Chapman S.B."/>
            <person name="Gearin G."/>
            <person name="Goldberg J."/>
            <person name="Griggs A."/>
            <person name="Gujja S."/>
            <person name="Hansen M."/>
            <person name="Heiman D."/>
            <person name="Howarth C."/>
            <person name="Larimer J."/>
            <person name="Lui A."/>
            <person name="MacDonald P.J.P."/>
            <person name="McCowen C."/>
            <person name="Montmayeur A."/>
            <person name="Murphy C."/>
            <person name="Neiman D."/>
            <person name="Pearson M."/>
            <person name="Priest M."/>
            <person name="Roberts A."/>
            <person name="Saif S."/>
            <person name="Shea T."/>
            <person name="Sisk P."/>
            <person name="Stolte C."/>
            <person name="Sykes S."/>
            <person name="Wortman J."/>
            <person name="Nusbaum C."/>
            <person name="Birren B."/>
        </authorList>
    </citation>
    <scope>NUCLEOTIDE SEQUENCE [LARGE SCALE GENOMIC DNA]</scope>
    <source>
        <strain evidence="8 9">ATCC 51366</strain>
    </source>
</reference>
<keyword evidence="3 6" id="KW-0812">Transmembrane</keyword>
<evidence type="ECO:0000256" key="6">
    <source>
        <dbReference type="SAM" id="Phobius"/>
    </source>
</evidence>
<keyword evidence="4 6" id="KW-1133">Transmembrane helix</keyword>
<dbReference type="GeneID" id="96998602"/>
<keyword evidence="5 6" id="KW-0472">Membrane</keyword>
<sequence length="353" mass="41492">MNFILQEIRDNFPKLKYLIITLIISITICFMIIFSTNKLYNNREEDFNKTSTAEYKISTEGLNKLNLIQKYKLNFMNLYFYPPGDLGRKIDNLISSSGYLFTNDFFVPDDKSTRPSYTGKVPKFSDKEMEIAIPKEYSYIKNIKINDNFEVNGENLKVVGFTDSHHNNSFIISLETAKKLNLSINNLWVNLNDDYTLSERKDIYDNVSNILNTNYKIINFKGYNDPILGSIEMQTSIIGLAVLNITLIYWYVLESRKKRYFIYRFSGMNEKYFYKMITFEIFIIYLVSFFIALSIFILIKFLVLKTILNIDWYDISLSTILLVFVLFLLILVIATILNARKYFKNSLMESYKG</sequence>
<proteinExistence type="predicted"/>
<comment type="caution">
    <text evidence="8">The sequence shown here is derived from an EMBL/GenBank/DDBJ whole genome shotgun (WGS) entry which is preliminary data.</text>
</comment>
<feature type="domain" description="ABC3 transporter permease C-terminal" evidence="7">
    <location>
        <begin position="237"/>
        <end position="345"/>
    </location>
</feature>
<dbReference type="AlphaFoldDB" id="H3NMN4"/>
<dbReference type="GO" id="GO:0005886">
    <property type="term" value="C:plasma membrane"/>
    <property type="evidence" value="ECO:0007669"/>
    <property type="project" value="UniProtKB-SubCell"/>
</dbReference>
<feature type="transmembrane region" description="Helical" evidence="6">
    <location>
        <begin position="273"/>
        <end position="303"/>
    </location>
</feature>
<protein>
    <recommendedName>
        <fullName evidence="7">ABC3 transporter permease C-terminal domain-containing protein</fullName>
    </recommendedName>
</protein>
<evidence type="ECO:0000313" key="8">
    <source>
        <dbReference type="EMBL" id="EHR34778.1"/>
    </source>
</evidence>
<evidence type="ECO:0000256" key="4">
    <source>
        <dbReference type="ARBA" id="ARBA00022989"/>
    </source>
</evidence>
<gene>
    <name evidence="8" type="ORF">HMPREF9709_00595</name>
</gene>
<dbReference type="InterPro" id="IPR003838">
    <property type="entry name" value="ABC3_permease_C"/>
</dbReference>
<dbReference type="Pfam" id="PF02687">
    <property type="entry name" value="FtsX"/>
    <property type="match status" value="1"/>
</dbReference>
<evidence type="ECO:0000259" key="7">
    <source>
        <dbReference type="Pfam" id="PF02687"/>
    </source>
</evidence>
<organism evidence="8 9">
    <name type="scientific">Helcococcus kunzii ATCC 51366</name>
    <dbReference type="NCBI Taxonomy" id="883114"/>
    <lineage>
        <taxon>Bacteria</taxon>
        <taxon>Bacillati</taxon>
        <taxon>Bacillota</taxon>
        <taxon>Tissierellia</taxon>
        <taxon>Tissierellales</taxon>
        <taxon>Peptoniphilaceae</taxon>
        <taxon>Helcococcus</taxon>
    </lineage>
</organism>
<evidence type="ECO:0000256" key="2">
    <source>
        <dbReference type="ARBA" id="ARBA00022475"/>
    </source>
</evidence>
<dbReference type="EMBL" id="AGEI01000017">
    <property type="protein sequence ID" value="EHR34778.1"/>
    <property type="molecule type" value="Genomic_DNA"/>
</dbReference>
<evidence type="ECO:0000313" key="9">
    <source>
        <dbReference type="Proteomes" id="UP000004191"/>
    </source>
</evidence>